<feature type="region of interest" description="Disordered" evidence="14">
    <location>
        <begin position="379"/>
        <end position="429"/>
    </location>
</feature>
<dbReference type="InterPro" id="IPR003347">
    <property type="entry name" value="JmjC_dom"/>
</dbReference>
<dbReference type="EMBL" id="JAGTXO010000006">
    <property type="protein sequence ID" value="KAG8467217.1"/>
    <property type="molecule type" value="Genomic_DNA"/>
</dbReference>
<evidence type="ECO:0000259" key="16">
    <source>
        <dbReference type="PROSITE" id="PS51184"/>
    </source>
</evidence>
<dbReference type="AlphaFoldDB" id="A0A8J5XRI5"/>
<dbReference type="PROSITE" id="PS50016">
    <property type="entry name" value="ZF_PHD_2"/>
    <property type="match status" value="1"/>
</dbReference>
<evidence type="ECO:0000256" key="8">
    <source>
        <dbReference type="ARBA" id="ARBA00023004"/>
    </source>
</evidence>
<comment type="catalytic activity">
    <reaction evidence="12">
        <text>N(6),N(6)-dimethyl-L-lysyl(36)-[histone H3] + 2 2-oxoglutarate + 2 O2 = L-lysyl(36)-[histone H3] + 2 formaldehyde + 2 succinate + 2 CO2</text>
        <dbReference type="Rhea" id="RHEA:42032"/>
        <dbReference type="Rhea" id="RHEA-COMP:9785"/>
        <dbReference type="Rhea" id="RHEA-COMP:9787"/>
        <dbReference type="ChEBI" id="CHEBI:15379"/>
        <dbReference type="ChEBI" id="CHEBI:16526"/>
        <dbReference type="ChEBI" id="CHEBI:16810"/>
        <dbReference type="ChEBI" id="CHEBI:16842"/>
        <dbReference type="ChEBI" id="CHEBI:29969"/>
        <dbReference type="ChEBI" id="CHEBI:30031"/>
        <dbReference type="ChEBI" id="CHEBI:61976"/>
        <dbReference type="EC" id="1.14.11.27"/>
    </reaction>
</comment>
<dbReference type="GO" id="GO:0005634">
    <property type="term" value="C:nucleus"/>
    <property type="evidence" value="ECO:0007669"/>
    <property type="project" value="UniProtKB-SubCell"/>
</dbReference>
<evidence type="ECO:0000256" key="4">
    <source>
        <dbReference type="ARBA" id="ARBA00022723"/>
    </source>
</evidence>
<comment type="similarity">
    <text evidence="2">Belongs to the JHDM1 histone demethylase family.</text>
</comment>
<feature type="compositionally biased region" description="Low complexity" evidence="14">
    <location>
        <begin position="211"/>
        <end position="221"/>
    </location>
</feature>
<comment type="caution">
    <text evidence="17">The sequence shown here is derived from an EMBL/GenBank/DDBJ whole genome shotgun (WGS) entry which is preliminary data.</text>
</comment>
<dbReference type="Pfam" id="PF13621">
    <property type="entry name" value="Cupin_8"/>
    <property type="match status" value="1"/>
</dbReference>
<dbReference type="InterPro" id="IPR041667">
    <property type="entry name" value="Cupin_8"/>
</dbReference>
<dbReference type="InterPro" id="IPR019787">
    <property type="entry name" value="Znf_PHD-finger"/>
</dbReference>
<gene>
    <name evidence="17" type="ORF">KFE25_000533</name>
</gene>
<dbReference type="Pfam" id="PF00628">
    <property type="entry name" value="PHD"/>
    <property type="match status" value="1"/>
</dbReference>
<dbReference type="PROSITE" id="PS01359">
    <property type="entry name" value="ZF_PHD_1"/>
    <property type="match status" value="1"/>
</dbReference>
<evidence type="ECO:0000313" key="17">
    <source>
        <dbReference type="EMBL" id="KAG8467217.1"/>
    </source>
</evidence>
<evidence type="ECO:0000256" key="6">
    <source>
        <dbReference type="ARBA" id="ARBA00022833"/>
    </source>
</evidence>
<evidence type="ECO:0000313" key="18">
    <source>
        <dbReference type="Proteomes" id="UP000751190"/>
    </source>
</evidence>
<dbReference type="OrthoDB" id="5876800at2759"/>
<keyword evidence="6" id="KW-0862">Zinc</keyword>
<evidence type="ECO:0000256" key="12">
    <source>
        <dbReference type="ARBA" id="ARBA00047915"/>
    </source>
</evidence>
<evidence type="ECO:0000256" key="5">
    <source>
        <dbReference type="ARBA" id="ARBA00022771"/>
    </source>
</evidence>
<dbReference type="GO" id="GO:0008270">
    <property type="term" value="F:zinc ion binding"/>
    <property type="evidence" value="ECO:0007669"/>
    <property type="project" value="UniProtKB-KW"/>
</dbReference>
<dbReference type="SUPFAM" id="SSF57903">
    <property type="entry name" value="FYVE/PHD zinc finger"/>
    <property type="match status" value="1"/>
</dbReference>
<protein>
    <recommendedName>
        <fullName evidence="3">[histone H3]-dimethyl-L-lysine(36) demethylase</fullName>
        <ecNumber evidence="3">1.14.11.27</ecNumber>
    </recommendedName>
</protein>
<keyword evidence="10" id="KW-0804">Transcription</keyword>
<dbReference type="EC" id="1.14.11.27" evidence="3"/>
<feature type="domain" description="PHD-type" evidence="15">
    <location>
        <begin position="4"/>
        <end position="57"/>
    </location>
</feature>
<evidence type="ECO:0000259" key="15">
    <source>
        <dbReference type="PROSITE" id="PS50016"/>
    </source>
</evidence>
<keyword evidence="9" id="KW-0805">Transcription regulation</keyword>
<feature type="region of interest" description="Disordered" evidence="14">
    <location>
        <begin position="718"/>
        <end position="737"/>
    </location>
</feature>
<dbReference type="SUPFAM" id="SSF51197">
    <property type="entry name" value="Clavaminate synthase-like"/>
    <property type="match status" value="1"/>
</dbReference>
<evidence type="ECO:0000256" key="14">
    <source>
        <dbReference type="SAM" id="MobiDB-lite"/>
    </source>
</evidence>
<evidence type="ECO:0000256" key="7">
    <source>
        <dbReference type="ARBA" id="ARBA00023002"/>
    </source>
</evidence>
<proteinExistence type="inferred from homology"/>
<reference evidence="17" key="1">
    <citation type="submission" date="2021-05" db="EMBL/GenBank/DDBJ databases">
        <title>The genome of the haptophyte Pavlova lutheri (Diacronema luteri, Pavlovales) - a model for lipid biosynthesis in eukaryotic algae.</title>
        <authorList>
            <person name="Hulatt C.J."/>
            <person name="Posewitz M.C."/>
        </authorList>
    </citation>
    <scope>NUCLEOTIDE SEQUENCE</scope>
    <source>
        <strain evidence="17">NIVA-4/92</strain>
    </source>
</reference>
<dbReference type="SMART" id="SM00558">
    <property type="entry name" value="JmjC"/>
    <property type="match status" value="1"/>
</dbReference>
<dbReference type="PANTHER" id="PTHR23123">
    <property type="entry name" value="PHD/F-BOX CONTAINING PROTEIN"/>
    <property type="match status" value="1"/>
</dbReference>
<dbReference type="PROSITE" id="PS51184">
    <property type="entry name" value="JMJC"/>
    <property type="match status" value="1"/>
</dbReference>
<dbReference type="Gene3D" id="3.30.40.10">
    <property type="entry name" value="Zinc/RING finger domain, C3HC4 (zinc finger)"/>
    <property type="match status" value="1"/>
</dbReference>
<name>A0A8J5XRI5_DIALT</name>
<accession>A0A8J5XRI5</accession>
<dbReference type="InterPro" id="IPR019786">
    <property type="entry name" value="Zinc_finger_PHD-type_CS"/>
</dbReference>
<evidence type="ECO:0000256" key="1">
    <source>
        <dbReference type="ARBA" id="ARBA00004123"/>
    </source>
</evidence>
<feature type="domain" description="JmjC" evidence="16">
    <location>
        <begin position="472"/>
        <end position="628"/>
    </location>
</feature>
<keyword evidence="18" id="KW-1185">Reference proteome</keyword>
<dbReference type="InterPro" id="IPR011011">
    <property type="entry name" value="Znf_FYVE_PHD"/>
</dbReference>
<dbReference type="SMART" id="SM00249">
    <property type="entry name" value="PHD"/>
    <property type="match status" value="1"/>
</dbReference>
<keyword evidence="5 13" id="KW-0863">Zinc-finger</keyword>
<sequence length="786" mass="84565">MDRQLYCRCRTPYDPSRFYILCELCGEWLHGDCVSPPISEEHAARIEHYACDACVASTRARWSTVLAGEGDATARAVELRTFAAELRAARSLAWPCAQSRRKGIECGADGARAGGDEHAARERELRRLRAVTERQQLELQLCWLGEAETDHLEQQRHLELPPCGDERAHGGMTPASARQDAPTARPGAEVPSHERAADGRLTGRSKRARRALWAGAAAGDGQMRDSASEQPTARGASRWAEAEAACELSGRALVSHFASLLETEPCACAISSGLVELLCARTSAPPLNSALLSAGRFSRPLLLRAADSGAVERPAEGALGVAPLRAVVRAIPALGLAVPVRACGQPLRVEHVQMLLGDRPVLPASVDLPLVTRARRVSRSDAPACARPSHQCTGRGASARKSARQAATPQPPPRVVERARRAHADDAGERALDMLDVPTQTSLRMRLCDWAAHMSLRPERRARLLNLISLECSATALGSLVQPPTAVRAVDWAECAWPCALRELKPRVSRFCLMGSAGSWTDFHVDFGGTSVWYHVVRGAKTFFLAPPSARNLHRFELWSQSELQAVTFFGREAEGCARLELSAGDTLFIPTGWIHAVHTPTDSLVFGGNFLHGAAAALQLEVSALEGRMRVGAESRYPRLHALLWFAALRCARALGLPAAGTAAARELRFAAELPQGAAARSARPEGERIRLCEGEHRGALALVQFLAGLCDERLREGDEKGSSPKRRAARSSGAGSDIDAPALLGGWNACAQLVRELCEAVGGKPAVDLPPAVLRCTSSPDLII</sequence>
<evidence type="ECO:0000256" key="3">
    <source>
        <dbReference type="ARBA" id="ARBA00013246"/>
    </source>
</evidence>
<evidence type="ECO:0000256" key="9">
    <source>
        <dbReference type="ARBA" id="ARBA00023015"/>
    </source>
</evidence>
<dbReference type="GO" id="GO:0140680">
    <property type="term" value="F:histone H3K36me/H3K36me2 demethylase activity"/>
    <property type="evidence" value="ECO:0007669"/>
    <property type="project" value="UniProtKB-EC"/>
</dbReference>
<keyword evidence="8" id="KW-0408">Iron</keyword>
<dbReference type="Gene3D" id="2.60.120.650">
    <property type="entry name" value="Cupin"/>
    <property type="match status" value="1"/>
</dbReference>
<organism evidence="17 18">
    <name type="scientific">Diacronema lutheri</name>
    <name type="common">Unicellular marine alga</name>
    <name type="synonym">Monochrysis lutheri</name>
    <dbReference type="NCBI Taxonomy" id="2081491"/>
    <lineage>
        <taxon>Eukaryota</taxon>
        <taxon>Haptista</taxon>
        <taxon>Haptophyta</taxon>
        <taxon>Pavlovophyceae</taxon>
        <taxon>Pavlovales</taxon>
        <taxon>Pavlovaceae</taxon>
        <taxon>Diacronema</taxon>
    </lineage>
</organism>
<evidence type="ECO:0000256" key="11">
    <source>
        <dbReference type="ARBA" id="ARBA00023242"/>
    </source>
</evidence>
<keyword evidence="11" id="KW-0539">Nucleus</keyword>
<feature type="compositionally biased region" description="Basic and acidic residues" evidence="14">
    <location>
        <begin position="415"/>
        <end position="429"/>
    </location>
</feature>
<evidence type="ECO:0000256" key="10">
    <source>
        <dbReference type="ARBA" id="ARBA00023163"/>
    </source>
</evidence>
<keyword evidence="4" id="KW-0479">Metal-binding</keyword>
<dbReference type="InterPro" id="IPR013083">
    <property type="entry name" value="Znf_RING/FYVE/PHD"/>
</dbReference>
<comment type="subcellular location">
    <subcellularLocation>
        <location evidence="1">Nucleus</location>
    </subcellularLocation>
</comment>
<dbReference type="InterPro" id="IPR050690">
    <property type="entry name" value="JHDM1_Histone_Demethylase"/>
</dbReference>
<evidence type="ECO:0000256" key="13">
    <source>
        <dbReference type="PROSITE-ProRule" id="PRU00146"/>
    </source>
</evidence>
<dbReference type="Proteomes" id="UP000751190">
    <property type="component" value="Unassembled WGS sequence"/>
</dbReference>
<keyword evidence="7" id="KW-0560">Oxidoreductase</keyword>
<evidence type="ECO:0000256" key="2">
    <source>
        <dbReference type="ARBA" id="ARBA00008037"/>
    </source>
</evidence>
<feature type="region of interest" description="Disordered" evidence="14">
    <location>
        <begin position="161"/>
        <end position="236"/>
    </location>
</feature>
<dbReference type="InterPro" id="IPR001965">
    <property type="entry name" value="Znf_PHD"/>
</dbReference>